<dbReference type="Proteomes" id="UP001196661">
    <property type="component" value="Unassembled WGS sequence"/>
</dbReference>
<reference evidence="1 2" key="1">
    <citation type="journal article" date="2021" name="Mar. Drugs">
        <title>Genome Reduction and Secondary Metabolism of the Marine Sponge-Associated Cyanobacterium Leptothoe.</title>
        <authorList>
            <person name="Konstantinou D."/>
            <person name="Popin R.V."/>
            <person name="Fewer D.P."/>
            <person name="Sivonen K."/>
            <person name="Gkelis S."/>
        </authorList>
    </citation>
    <scope>NUCLEOTIDE SEQUENCE [LARGE SCALE GENOMIC DNA]</scope>
    <source>
        <strain evidence="1 2">TAU-MAC 1615</strain>
    </source>
</reference>
<dbReference type="EMBL" id="JADOER010000004">
    <property type="protein sequence ID" value="MBT9311227.1"/>
    <property type="molecule type" value="Genomic_DNA"/>
</dbReference>
<protein>
    <recommendedName>
        <fullName evidence="3">ATP synthase F0 subunit 8</fullName>
    </recommendedName>
</protein>
<gene>
    <name evidence="1" type="ORF">IXB28_03340</name>
</gene>
<evidence type="ECO:0000313" key="2">
    <source>
        <dbReference type="Proteomes" id="UP001196661"/>
    </source>
</evidence>
<accession>A0ABS5Y057</accession>
<evidence type="ECO:0008006" key="3">
    <source>
        <dbReference type="Google" id="ProtNLM"/>
    </source>
</evidence>
<organism evidence="1 2">
    <name type="scientific">Leptothoe kymatousa TAU-MAC 1615</name>
    <dbReference type="NCBI Taxonomy" id="2364775"/>
    <lineage>
        <taxon>Bacteria</taxon>
        <taxon>Bacillati</taxon>
        <taxon>Cyanobacteriota</taxon>
        <taxon>Cyanophyceae</taxon>
        <taxon>Nodosilineales</taxon>
        <taxon>Cymatolegaceae</taxon>
        <taxon>Leptothoe</taxon>
        <taxon>Leptothoe kymatousa</taxon>
    </lineage>
</organism>
<keyword evidence="2" id="KW-1185">Reference proteome</keyword>
<name>A0ABS5Y057_9CYAN</name>
<dbReference type="RefSeq" id="WP_215617123.1">
    <property type="nucleotide sequence ID" value="NZ_JADOER010000004.1"/>
</dbReference>
<sequence length="92" mass="10534">MSFSVIFAAVLVVAVFCWLTGYRLPIRFGVPSLPTGPSGVPRSTRQRLMRLVNGNRAVAGRLVERVRSQNPDRSEQWCWEKAIYDIERDRRA</sequence>
<proteinExistence type="predicted"/>
<evidence type="ECO:0000313" key="1">
    <source>
        <dbReference type="EMBL" id="MBT9311227.1"/>
    </source>
</evidence>
<comment type="caution">
    <text evidence="1">The sequence shown here is derived from an EMBL/GenBank/DDBJ whole genome shotgun (WGS) entry which is preliminary data.</text>
</comment>